<name>A0ABZ1WM58_9ACTN</name>
<feature type="domain" description="Imm-5-like" evidence="1">
    <location>
        <begin position="5"/>
        <end position="140"/>
    </location>
</feature>
<dbReference type="InterPro" id="IPR048667">
    <property type="entry name" value="Imm5-like"/>
</dbReference>
<dbReference type="Pfam" id="PF21805">
    <property type="entry name" value="Imm5_like"/>
    <property type="match status" value="1"/>
</dbReference>
<proteinExistence type="predicted"/>
<evidence type="ECO:0000259" key="1">
    <source>
        <dbReference type="Pfam" id="PF21805"/>
    </source>
</evidence>
<accession>A0ABZ1WM58</accession>
<gene>
    <name evidence="2" type="ORF">OG469_30810</name>
</gene>
<dbReference type="Proteomes" id="UP001432014">
    <property type="component" value="Chromosome"/>
</dbReference>
<keyword evidence="3" id="KW-1185">Reference proteome</keyword>
<protein>
    <recommendedName>
        <fullName evidence="1">Imm-5-like domain-containing protein</fullName>
    </recommendedName>
</protein>
<organism evidence="2 3">
    <name type="scientific">Kitasatospora herbaricolor</name>
    <dbReference type="NCBI Taxonomy" id="68217"/>
    <lineage>
        <taxon>Bacteria</taxon>
        <taxon>Bacillati</taxon>
        <taxon>Actinomycetota</taxon>
        <taxon>Actinomycetes</taxon>
        <taxon>Kitasatosporales</taxon>
        <taxon>Streptomycetaceae</taxon>
        <taxon>Kitasatospora</taxon>
    </lineage>
</organism>
<reference evidence="2 3" key="1">
    <citation type="submission" date="2022-10" db="EMBL/GenBank/DDBJ databases">
        <title>The complete genomes of actinobacterial strains from the NBC collection.</title>
        <authorList>
            <person name="Joergensen T.S."/>
            <person name="Alvarez Arevalo M."/>
            <person name="Sterndorff E.B."/>
            <person name="Faurdal D."/>
            <person name="Vuksanovic O."/>
            <person name="Mourched A.-S."/>
            <person name="Charusanti P."/>
            <person name="Shaw S."/>
            <person name="Blin K."/>
            <person name="Weber T."/>
        </authorList>
    </citation>
    <scope>NUCLEOTIDE SEQUENCE [LARGE SCALE GENOMIC DNA]</scope>
    <source>
        <strain evidence="2 3">NBC_01247</strain>
    </source>
</reference>
<dbReference type="EMBL" id="CP108482">
    <property type="protein sequence ID" value="WUS61739.1"/>
    <property type="molecule type" value="Genomic_DNA"/>
</dbReference>
<sequence>MDQVTISEEDRRQLGAWAADCAERVLPLFEAKSPADTRPRAAVEGIRRYARGEIPRGPLRPLAYAALAAAREAGDPAATAAARAAGYAAATPYIHPLATPHQSNHALAPAVQTARASELAAGGDTAVGDREINRAIEHAPAAVRGILAQLPACGPGRSRAELLRHRLDAALRD</sequence>
<dbReference type="RefSeq" id="WP_329501154.1">
    <property type="nucleotide sequence ID" value="NZ_CP108460.1"/>
</dbReference>
<evidence type="ECO:0000313" key="3">
    <source>
        <dbReference type="Proteomes" id="UP001432014"/>
    </source>
</evidence>
<evidence type="ECO:0000313" key="2">
    <source>
        <dbReference type="EMBL" id="WUS61739.1"/>
    </source>
</evidence>